<evidence type="ECO:0000256" key="1">
    <source>
        <dbReference type="ARBA" id="ARBA00001971"/>
    </source>
</evidence>
<keyword evidence="3 7" id="KW-0349">Heme</keyword>
<dbReference type="AlphaFoldDB" id="A0A9P8UWB4"/>
<comment type="cofactor">
    <cofactor evidence="1 7">
        <name>heme</name>
        <dbReference type="ChEBI" id="CHEBI:30413"/>
    </cofactor>
</comment>
<dbReference type="Gene3D" id="1.10.630.10">
    <property type="entry name" value="Cytochrome P450"/>
    <property type="match status" value="1"/>
</dbReference>
<feature type="compositionally biased region" description="Basic and acidic residues" evidence="9">
    <location>
        <begin position="466"/>
        <end position="485"/>
    </location>
</feature>
<accession>A0A9P8UWB4</accession>
<name>A0A9P8UWB4_9PEZI</name>
<dbReference type="InterPro" id="IPR001128">
    <property type="entry name" value="Cyt_P450"/>
</dbReference>
<dbReference type="OrthoDB" id="1470350at2759"/>
<dbReference type="GO" id="GO:0016705">
    <property type="term" value="F:oxidoreductase activity, acting on paired donors, with incorporation or reduction of molecular oxygen"/>
    <property type="evidence" value="ECO:0007669"/>
    <property type="project" value="InterPro"/>
</dbReference>
<evidence type="ECO:0000256" key="2">
    <source>
        <dbReference type="ARBA" id="ARBA00010617"/>
    </source>
</evidence>
<reference evidence="11" key="1">
    <citation type="journal article" date="2021" name="Nat. Commun.">
        <title>Genetic determinants of endophytism in the Arabidopsis root mycobiome.</title>
        <authorList>
            <person name="Mesny F."/>
            <person name="Miyauchi S."/>
            <person name="Thiergart T."/>
            <person name="Pickel B."/>
            <person name="Atanasova L."/>
            <person name="Karlsson M."/>
            <person name="Huettel B."/>
            <person name="Barry K.W."/>
            <person name="Haridas S."/>
            <person name="Chen C."/>
            <person name="Bauer D."/>
            <person name="Andreopoulos W."/>
            <person name="Pangilinan J."/>
            <person name="LaButti K."/>
            <person name="Riley R."/>
            <person name="Lipzen A."/>
            <person name="Clum A."/>
            <person name="Drula E."/>
            <person name="Henrissat B."/>
            <person name="Kohler A."/>
            <person name="Grigoriev I.V."/>
            <person name="Martin F.M."/>
            <person name="Hacquard S."/>
        </authorList>
    </citation>
    <scope>NUCLEOTIDE SEQUENCE</scope>
    <source>
        <strain evidence="11">MPI-SDFR-AT-0073</strain>
    </source>
</reference>
<dbReference type="RefSeq" id="XP_045964605.1">
    <property type="nucleotide sequence ID" value="XM_046105779.1"/>
</dbReference>
<evidence type="ECO:0000256" key="3">
    <source>
        <dbReference type="ARBA" id="ARBA00022617"/>
    </source>
</evidence>
<dbReference type="GeneID" id="70134670"/>
<dbReference type="PRINTS" id="PR00465">
    <property type="entry name" value="EP450IV"/>
</dbReference>
<evidence type="ECO:0000256" key="5">
    <source>
        <dbReference type="ARBA" id="ARBA00023004"/>
    </source>
</evidence>
<evidence type="ECO:0000313" key="11">
    <source>
        <dbReference type="EMBL" id="KAH6660474.1"/>
    </source>
</evidence>
<dbReference type="Proteomes" id="UP000758603">
    <property type="component" value="Unassembled WGS sequence"/>
</dbReference>
<dbReference type="InterPro" id="IPR036396">
    <property type="entry name" value="Cyt_P450_sf"/>
</dbReference>
<sequence length="580" mass="65469">MSSNATAVSPLAQLPFVASFFIICAVSLLYLTYQWVLPKPIPGIPYNKEAVKSILGDAAEIKKLKEQGGRPRAWFGQQPWRHNSPLVQVFLMPMSKPMLILSDYRESQDILLRRGKEFDRGGRGMMAMRGVLGNHHISMQTSDPQFKPNRELVKDLMTPHFLHTVSAPEIYRNTLKFVDLWKLKAEKASGRPFRADQDVHVVTFDIIKIVALGEGDSQSMTELYHDIVRESDFDSQRLDSKDIVFTFPEHLPDEDLHAHQVQQEAVASSVTFPSPALFHKFNNRKAVMKEVYASKDRMFEKQIDLAVKRLEAGEEVKSALDYMVKRETNAAKKAGRPAVFNSPFMKDELYGYIGAGHETTATSFQWALKHLAVHGDIQQKTRQALRTAYVDATAEGRQPTVTEITKIQVPYLEAVMEETLRLTGPVLGVSRQAQVDTVILGHRIPKGTEVFMPTMGASIAQPSFHIEESRRSEGSQAHKDTRSSWDDQDPQAFIPERWLKTEDGSESFDHQAGPLLSFSLGVRGCFGRRLAYLEFRILMALLIWNLELGSLPQELNTFDAIDSLTTKPAKCYVRISHAKN</sequence>
<keyword evidence="5 7" id="KW-0408">Iron</keyword>
<comment type="caution">
    <text evidence="11">The sequence shown here is derived from an EMBL/GenBank/DDBJ whole genome shotgun (WGS) entry which is preliminary data.</text>
</comment>
<dbReference type="GO" id="GO:0020037">
    <property type="term" value="F:heme binding"/>
    <property type="evidence" value="ECO:0007669"/>
    <property type="project" value="InterPro"/>
</dbReference>
<dbReference type="Pfam" id="PF00067">
    <property type="entry name" value="p450"/>
    <property type="match status" value="2"/>
</dbReference>
<dbReference type="InterPro" id="IPR050121">
    <property type="entry name" value="Cytochrome_P450_monoxygenase"/>
</dbReference>
<keyword evidence="6 8" id="KW-0503">Monooxygenase</keyword>
<evidence type="ECO:0000313" key="12">
    <source>
        <dbReference type="Proteomes" id="UP000758603"/>
    </source>
</evidence>
<organism evidence="11 12">
    <name type="scientific">Truncatella angustata</name>
    <dbReference type="NCBI Taxonomy" id="152316"/>
    <lineage>
        <taxon>Eukaryota</taxon>
        <taxon>Fungi</taxon>
        <taxon>Dikarya</taxon>
        <taxon>Ascomycota</taxon>
        <taxon>Pezizomycotina</taxon>
        <taxon>Sordariomycetes</taxon>
        <taxon>Xylariomycetidae</taxon>
        <taxon>Amphisphaeriales</taxon>
        <taxon>Sporocadaceae</taxon>
        <taxon>Truncatella</taxon>
    </lineage>
</organism>
<dbReference type="PRINTS" id="PR00385">
    <property type="entry name" value="P450"/>
</dbReference>
<keyword evidence="10" id="KW-0472">Membrane</keyword>
<evidence type="ECO:0000256" key="8">
    <source>
        <dbReference type="RuleBase" id="RU000461"/>
    </source>
</evidence>
<proteinExistence type="inferred from homology"/>
<dbReference type="InterPro" id="IPR002403">
    <property type="entry name" value="Cyt_P450_E_grp-IV"/>
</dbReference>
<keyword evidence="8" id="KW-0560">Oxidoreductase</keyword>
<dbReference type="EMBL" id="JAGPXC010000001">
    <property type="protein sequence ID" value="KAH6660474.1"/>
    <property type="molecule type" value="Genomic_DNA"/>
</dbReference>
<dbReference type="PANTHER" id="PTHR24305:SF232">
    <property type="entry name" value="P450, PUTATIVE (EUROFUNG)-RELATED"/>
    <property type="match status" value="1"/>
</dbReference>
<evidence type="ECO:0000256" key="9">
    <source>
        <dbReference type="SAM" id="MobiDB-lite"/>
    </source>
</evidence>
<dbReference type="InterPro" id="IPR017972">
    <property type="entry name" value="Cyt_P450_CS"/>
</dbReference>
<protein>
    <submittedName>
        <fullName evidence="11">Cytochrome P450</fullName>
    </submittedName>
</protein>
<dbReference type="SUPFAM" id="SSF48264">
    <property type="entry name" value="Cytochrome P450"/>
    <property type="match status" value="1"/>
</dbReference>
<feature type="transmembrane region" description="Helical" evidence="10">
    <location>
        <begin position="12"/>
        <end position="31"/>
    </location>
</feature>
<keyword evidence="10" id="KW-0812">Transmembrane</keyword>
<evidence type="ECO:0000256" key="10">
    <source>
        <dbReference type="SAM" id="Phobius"/>
    </source>
</evidence>
<evidence type="ECO:0000256" key="7">
    <source>
        <dbReference type="PIRSR" id="PIRSR602403-1"/>
    </source>
</evidence>
<keyword evidence="4 7" id="KW-0479">Metal-binding</keyword>
<feature type="binding site" description="axial binding residue" evidence="7">
    <location>
        <position position="525"/>
    </location>
    <ligand>
        <name>heme</name>
        <dbReference type="ChEBI" id="CHEBI:30413"/>
    </ligand>
    <ligandPart>
        <name>Fe</name>
        <dbReference type="ChEBI" id="CHEBI:18248"/>
    </ligandPart>
</feature>
<keyword evidence="12" id="KW-1185">Reference proteome</keyword>
<keyword evidence="10" id="KW-1133">Transmembrane helix</keyword>
<dbReference type="GO" id="GO:0005506">
    <property type="term" value="F:iron ion binding"/>
    <property type="evidence" value="ECO:0007669"/>
    <property type="project" value="InterPro"/>
</dbReference>
<evidence type="ECO:0000256" key="4">
    <source>
        <dbReference type="ARBA" id="ARBA00022723"/>
    </source>
</evidence>
<feature type="region of interest" description="Disordered" evidence="9">
    <location>
        <begin position="466"/>
        <end position="487"/>
    </location>
</feature>
<gene>
    <name evidence="11" type="ORF">BKA67DRAFT_641559</name>
</gene>
<evidence type="ECO:0000256" key="6">
    <source>
        <dbReference type="ARBA" id="ARBA00023033"/>
    </source>
</evidence>
<dbReference type="PROSITE" id="PS00086">
    <property type="entry name" value="CYTOCHROME_P450"/>
    <property type="match status" value="1"/>
</dbReference>
<comment type="similarity">
    <text evidence="2 8">Belongs to the cytochrome P450 family.</text>
</comment>
<dbReference type="GO" id="GO:0004497">
    <property type="term" value="F:monooxygenase activity"/>
    <property type="evidence" value="ECO:0007669"/>
    <property type="project" value="UniProtKB-KW"/>
</dbReference>
<dbReference type="PANTHER" id="PTHR24305">
    <property type="entry name" value="CYTOCHROME P450"/>
    <property type="match status" value="1"/>
</dbReference>